<dbReference type="InParanoid" id="A0A151GHB8"/>
<dbReference type="Pfam" id="PF13640">
    <property type="entry name" value="2OG-FeII_Oxy_3"/>
    <property type="match status" value="1"/>
</dbReference>
<evidence type="ECO:0000256" key="6">
    <source>
        <dbReference type="SAM" id="SignalP"/>
    </source>
</evidence>
<name>A0A151GHB8_DRECN</name>
<proteinExistence type="predicted"/>
<keyword evidence="6" id="KW-0732">Signal</keyword>
<dbReference type="GO" id="GO:0031418">
    <property type="term" value="F:L-ascorbic acid binding"/>
    <property type="evidence" value="ECO:0007669"/>
    <property type="project" value="InterPro"/>
</dbReference>
<keyword evidence="9" id="KW-1185">Reference proteome</keyword>
<dbReference type="InterPro" id="IPR006620">
    <property type="entry name" value="Pro_4_hyd_alph"/>
</dbReference>
<evidence type="ECO:0000259" key="7">
    <source>
        <dbReference type="SMART" id="SM00702"/>
    </source>
</evidence>
<keyword evidence="2" id="KW-0479">Metal-binding</keyword>
<dbReference type="AlphaFoldDB" id="A0A151GHB8"/>
<dbReference type="GeneID" id="63716102"/>
<dbReference type="GO" id="GO:0005506">
    <property type="term" value="F:iron ion binding"/>
    <property type="evidence" value="ECO:0007669"/>
    <property type="project" value="InterPro"/>
</dbReference>
<sequence>MFSYLVALLAIGLFLANPIGHYLFPPQGRSPSRHLAPKPRMNESLLALVGPEDAALDCPVDAYATRIISREPLVLYLEGFRSSEPLFEASTVTHKVDDVHRDTAVRNSSVALIPRTATVRCIEARARALQGWRDDVFLERLRTQRYVAGGHYAHHFDYGAAVGGWGRVSSFMVWLDTQDLQGGGTEFPYLAVRGEAAKPWCRLVECDTTAARPQPTGTVFKPLAGNAVYWENFAADGRGSDATWHAGLPVMEGVKVGLNIWSTGRIL</sequence>
<dbReference type="InterPro" id="IPR045054">
    <property type="entry name" value="P4HA-like"/>
</dbReference>
<evidence type="ECO:0000256" key="4">
    <source>
        <dbReference type="ARBA" id="ARBA00023002"/>
    </source>
</evidence>
<accession>A0A151GHB8</accession>
<gene>
    <name evidence="8" type="ORF">DCS_03459</name>
</gene>
<dbReference type="RefSeq" id="XP_040655811.1">
    <property type="nucleotide sequence ID" value="XM_040800778.1"/>
</dbReference>
<dbReference type="InterPro" id="IPR044862">
    <property type="entry name" value="Pro_4_hyd_alph_FE2OG_OXY"/>
</dbReference>
<keyword evidence="4" id="KW-0560">Oxidoreductase</keyword>
<dbReference type="EMBL" id="LAYC01000002">
    <property type="protein sequence ID" value="KYK56459.1"/>
    <property type="molecule type" value="Genomic_DNA"/>
</dbReference>
<evidence type="ECO:0000256" key="2">
    <source>
        <dbReference type="ARBA" id="ARBA00022723"/>
    </source>
</evidence>
<evidence type="ECO:0000256" key="3">
    <source>
        <dbReference type="ARBA" id="ARBA00022964"/>
    </source>
</evidence>
<evidence type="ECO:0000256" key="5">
    <source>
        <dbReference type="ARBA" id="ARBA00023004"/>
    </source>
</evidence>
<dbReference type="SMART" id="SM00702">
    <property type="entry name" value="P4Hc"/>
    <property type="match status" value="1"/>
</dbReference>
<feature type="domain" description="Prolyl 4-hydroxylase alpha subunit" evidence="7">
    <location>
        <begin position="72"/>
        <end position="263"/>
    </location>
</feature>
<reference evidence="8 9" key="1">
    <citation type="journal article" date="2016" name="Sci. Rep.">
        <title>Insights into Adaptations to a Near-Obligate Nematode Endoparasitic Lifestyle from the Finished Genome of Drechmeria coniospora.</title>
        <authorList>
            <person name="Zhang L."/>
            <person name="Zhou Z."/>
            <person name="Guo Q."/>
            <person name="Fokkens L."/>
            <person name="Miskei M."/>
            <person name="Pocsi I."/>
            <person name="Zhang W."/>
            <person name="Chen M."/>
            <person name="Wang L."/>
            <person name="Sun Y."/>
            <person name="Donzelli B.G."/>
            <person name="Gibson D.M."/>
            <person name="Nelson D.R."/>
            <person name="Luo J.G."/>
            <person name="Rep M."/>
            <person name="Liu H."/>
            <person name="Yang S."/>
            <person name="Wang J."/>
            <person name="Krasnoff S.B."/>
            <person name="Xu Y."/>
            <person name="Molnar I."/>
            <person name="Lin M."/>
        </authorList>
    </citation>
    <scope>NUCLEOTIDE SEQUENCE [LARGE SCALE GENOMIC DNA]</scope>
    <source>
        <strain evidence="8 9">ARSEF 6962</strain>
    </source>
</reference>
<dbReference type="STRING" id="98403.A0A151GHB8"/>
<evidence type="ECO:0000256" key="1">
    <source>
        <dbReference type="ARBA" id="ARBA00001961"/>
    </source>
</evidence>
<evidence type="ECO:0000313" key="9">
    <source>
        <dbReference type="Proteomes" id="UP000076580"/>
    </source>
</evidence>
<keyword evidence="5" id="KW-0408">Iron</keyword>
<protein>
    <submittedName>
        <fullName evidence="8">Prolyl 4-hydroxylase subunit alpha-1</fullName>
    </submittedName>
</protein>
<organism evidence="8 9">
    <name type="scientific">Drechmeria coniospora</name>
    <name type="common">Nematophagous fungus</name>
    <name type="synonym">Meria coniospora</name>
    <dbReference type="NCBI Taxonomy" id="98403"/>
    <lineage>
        <taxon>Eukaryota</taxon>
        <taxon>Fungi</taxon>
        <taxon>Dikarya</taxon>
        <taxon>Ascomycota</taxon>
        <taxon>Pezizomycotina</taxon>
        <taxon>Sordariomycetes</taxon>
        <taxon>Hypocreomycetidae</taxon>
        <taxon>Hypocreales</taxon>
        <taxon>Ophiocordycipitaceae</taxon>
        <taxon>Drechmeria</taxon>
    </lineage>
</organism>
<feature type="signal peptide" evidence="6">
    <location>
        <begin position="1"/>
        <end position="16"/>
    </location>
</feature>
<comment type="caution">
    <text evidence="8">The sequence shown here is derived from an EMBL/GenBank/DDBJ whole genome shotgun (WGS) entry which is preliminary data.</text>
</comment>
<evidence type="ECO:0000313" key="8">
    <source>
        <dbReference type="EMBL" id="KYK56459.1"/>
    </source>
</evidence>
<keyword evidence="3" id="KW-0223">Dioxygenase</keyword>
<comment type="cofactor">
    <cofactor evidence="1">
        <name>L-ascorbate</name>
        <dbReference type="ChEBI" id="CHEBI:38290"/>
    </cofactor>
</comment>
<dbReference type="Gene3D" id="2.60.120.620">
    <property type="entry name" value="q2cbj1_9rhob like domain"/>
    <property type="match status" value="1"/>
</dbReference>
<dbReference type="Proteomes" id="UP000076580">
    <property type="component" value="Chromosome 02"/>
</dbReference>
<feature type="chain" id="PRO_5007580623" evidence="6">
    <location>
        <begin position="17"/>
        <end position="267"/>
    </location>
</feature>
<dbReference type="PANTHER" id="PTHR10869">
    <property type="entry name" value="PROLYL 4-HYDROXYLASE ALPHA SUBUNIT"/>
    <property type="match status" value="1"/>
</dbReference>
<dbReference type="PANTHER" id="PTHR10869:SF246">
    <property type="entry name" value="TRANSMEMBRANE PROLYL 4-HYDROXYLASE"/>
    <property type="match status" value="1"/>
</dbReference>
<dbReference type="GO" id="GO:0005783">
    <property type="term" value="C:endoplasmic reticulum"/>
    <property type="evidence" value="ECO:0007669"/>
    <property type="project" value="TreeGrafter"/>
</dbReference>
<dbReference type="GO" id="GO:0004656">
    <property type="term" value="F:procollagen-proline 4-dioxygenase activity"/>
    <property type="evidence" value="ECO:0007669"/>
    <property type="project" value="TreeGrafter"/>
</dbReference>